<dbReference type="RefSeq" id="WP_247343604.1">
    <property type="nucleotide sequence ID" value="NZ_CP095550.1"/>
</dbReference>
<dbReference type="SUPFAM" id="SSF51182">
    <property type="entry name" value="RmlC-like cupins"/>
    <property type="match status" value="1"/>
</dbReference>
<dbReference type="InterPro" id="IPR003607">
    <property type="entry name" value="HD/PDEase_dom"/>
</dbReference>
<protein>
    <submittedName>
        <fullName evidence="2">HD domain-containing phosphohydrolase</fullName>
    </submittedName>
</protein>
<dbReference type="InterPro" id="IPR052020">
    <property type="entry name" value="Cyclic_di-GMP/3'3'-cGAMP_PDE"/>
</dbReference>
<dbReference type="PANTHER" id="PTHR45228:SF4">
    <property type="entry name" value="LIPOPROTEIN"/>
    <property type="match status" value="1"/>
</dbReference>
<reference evidence="3" key="1">
    <citation type="journal article" date="2019" name="Int. J. Syst. Evol. Microbiol.">
        <title>The Global Catalogue of Microorganisms (GCM) 10K type strain sequencing project: providing services to taxonomists for standard genome sequencing and annotation.</title>
        <authorList>
            <consortium name="The Broad Institute Genomics Platform"/>
            <consortium name="The Broad Institute Genome Sequencing Center for Infectious Disease"/>
            <person name="Wu L."/>
            <person name="Ma J."/>
        </authorList>
    </citation>
    <scope>NUCLEOTIDE SEQUENCE [LARGE SCALE GENOMIC DNA]</scope>
    <source>
        <strain evidence="3">CGMCC 1.15474</strain>
    </source>
</reference>
<dbReference type="PANTHER" id="PTHR45228">
    <property type="entry name" value="CYCLIC DI-GMP PHOSPHODIESTERASE TM_0186-RELATED"/>
    <property type="match status" value="1"/>
</dbReference>
<sequence length="298" mass="34001">MTEYANKNDFIESVQMKGLTISMLASGDQTEIIHHQLEPNTRWALEPEAGWHALEYLFIIIGQLKLQREDGSFKTYKAGDSFYRSPITEHYVFQSIGPTEFIYVTSQPIFHRYSNVSRQLANLAVSIEEKDGYTGDHCARIANLAMKVGEKIGLSSNDLLQLNMASFFHDVGKVRIPLNILQKPGKLTGYEWEIMMKHTIYGRMILEETKLPLLVNAGKIVEQHHERFDGEGYPYGLSKEEIDIKASIISVVDAYDAITSDRSYQKARSKEEAVREIKKNKGTLYHPEIVDVFAHLQL</sequence>
<dbReference type="SMART" id="SM00471">
    <property type="entry name" value="HDc"/>
    <property type="match status" value="1"/>
</dbReference>
<name>A0ABW5BWF7_9BACI</name>
<organism evidence="2 3">
    <name type="scientific">Metabacillus endolithicus</name>
    <dbReference type="NCBI Taxonomy" id="1535204"/>
    <lineage>
        <taxon>Bacteria</taxon>
        <taxon>Bacillati</taxon>
        <taxon>Bacillota</taxon>
        <taxon>Bacilli</taxon>
        <taxon>Bacillales</taxon>
        <taxon>Bacillaceae</taxon>
        <taxon>Metabacillus</taxon>
    </lineage>
</organism>
<comment type="caution">
    <text evidence="2">The sequence shown here is derived from an EMBL/GenBank/DDBJ whole genome shotgun (WGS) entry which is preliminary data.</text>
</comment>
<dbReference type="CDD" id="cd00077">
    <property type="entry name" value="HDc"/>
    <property type="match status" value="1"/>
</dbReference>
<keyword evidence="3" id="KW-1185">Reference proteome</keyword>
<dbReference type="PROSITE" id="PS51832">
    <property type="entry name" value="HD_GYP"/>
    <property type="match status" value="1"/>
</dbReference>
<dbReference type="InterPro" id="IPR011051">
    <property type="entry name" value="RmlC_Cupin_sf"/>
</dbReference>
<dbReference type="Proteomes" id="UP001597318">
    <property type="component" value="Unassembled WGS sequence"/>
</dbReference>
<dbReference type="InterPro" id="IPR037522">
    <property type="entry name" value="HD_GYP_dom"/>
</dbReference>
<dbReference type="EMBL" id="JBHUIK010000002">
    <property type="protein sequence ID" value="MFD2214492.1"/>
    <property type="molecule type" value="Genomic_DNA"/>
</dbReference>
<dbReference type="Gene3D" id="1.10.3210.10">
    <property type="entry name" value="Hypothetical protein af1432"/>
    <property type="match status" value="1"/>
</dbReference>
<evidence type="ECO:0000313" key="2">
    <source>
        <dbReference type="EMBL" id="MFD2214492.1"/>
    </source>
</evidence>
<evidence type="ECO:0000313" key="3">
    <source>
        <dbReference type="Proteomes" id="UP001597318"/>
    </source>
</evidence>
<accession>A0ABW5BWF7</accession>
<dbReference type="InterPro" id="IPR014710">
    <property type="entry name" value="RmlC-like_jellyroll"/>
</dbReference>
<feature type="domain" description="HD-GYP" evidence="1">
    <location>
        <begin position="112"/>
        <end position="298"/>
    </location>
</feature>
<proteinExistence type="predicted"/>
<dbReference type="Gene3D" id="2.60.120.10">
    <property type="entry name" value="Jelly Rolls"/>
    <property type="match status" value="1"/>
</dbReference>
<dbReference type="SUPFAM" id="SSF109604">
    <property type="entry name" value="HD-domain/PDEase-like"/>
    <property type="match status" value="1"/>
</dbReference>
<evidence type="ECO:0000259" key="1">
    <source>
        <dbReference type="PROSITE" id="PS51832"/>
    </source>
</evidence>
<gene>
    <name evidence="2" type="ORF">ACFSKK_12435</name>
</gene>
<dbReference type="Pfam" id="PF13487">
    <property type="entry name" value="HD_5"/>
    <property type="match status" value="1"/>
</dbReference>